<keyword evidence="4" id="KW-1185">Reference proteome</keyword>
<feature type="domain" description="SPOR" evidence="2">
    <location>
        <begin position="73"/>
        <end position="143"/>
    </location>
</feature>
<reference evidence="3 4" key="1">
    <citation type="submission" date="2019-07" db="EMBL/GenBank/DDBJ databases">
        <title>Whole genome shotgun sequence of Vibrio sagamiensis NBRC 104589.</title>
        <authorList>
            <person name="Hosoyama A."/>
            <person name="Uohara A."/>
            <person name="Ohji S."/>
            <person name="Ichikawa N."/>
        </authorList>
    </citation>
    <scope>NUCLEOTIDE SEQUENCE [LARGE SCALE GENOMIC DNA]</scope>
    <source>
        <strain evidence="3 4">NBRC 104589</strain>
    </source>
</reference>
<dbReference type="GO" id="GO:0042834">
    <property type="term" value="F:peptidoglycan binding"/>
    <property type="evidence" value="ECO:0007669"/>
    <property type="project" value="InterPro"/>
</dbReference>
<evidence type="ECO:0000313" key="3">
    <source>
        <dbReference type="EMBL" id="GEM75918.1"/>
    </source>
</evidence>
<dbReference type="Pfam" id="PF05036">
    <property type="entry name" value="SPOR"/>
    <property type="match status" value="1"/>
</dbReference>
<comment type="caution">
    <text evidence="3">The sequence shown here is derived from an EMBL/GenBank/DDBJ whole genome shotgun (WGS) entry which is preliminary data.</text>
</comment>
<proteinExistence type="predicted"/>
<name>A0A511QF38_9VIBR</name>
<feature type="region of interest" description="Disordered" evidence="1">
    <location>
        <begin position="155"/>
        <end position="187"/>
    </location>
</feature>
<dbReference type="OrthoDB" id="5811976at2"/>
<dbReference type="InterPro" id="IPR036680">
    <property type="entry name" value="SPOR-like_sf"/>
</dbReference>
<protein>
    <submittedName>
        <fullName evidence="3">Sporulation protein</fullName>
    </submittedName>
</protein>
<sequence length="304" mass="33636">MKMKMASNYPRCTSVGLSLWLLSVFVQFSGGVMANEFLCQASQASHNELPVLEASCPIGHGVWGKKVPPKGKDYFWIQCGILDKPMSVATAQAIYNKITTDVWMKPEDKGYRCLIGPYTEFAQASNELQSVQTLAVYKDAFLRAIVKKSAPLKKNSADLSSPAKSTKAAPQIQPKSKPAAAVSQSTQTPAIADTESVQVRLQTILKGKRFAVPYVAENHNHFYMEHGKAWNRLSYASSKQVCQQLGMHLASPSEFKTLRNSGLMEKDNWPLQLPYWGKNKKGLFTDRAPNQLSGTSLLNVMCVK</sequence>
<dbReference type="Proteomes" id="UP000321922">
    <property type="component" value="Unassembled WGS sequence"/>
</dbReference>
<evidence type="ECO:0000313" key="4">
    <source>
        <dbReference type="Proteomes" id="UP000321922"/>
    </source>
</evidence>
<dbReference type="EMBL" id="BJXJ01000017">
    <property type="protein sequence ID" value="GEM75918.1"/>
    <property type="molecule type" value="Genomic_DNA"/>
</dbReference>
<dbReference type="AlphaFoldDB" id="A0A511QF38"/>
<evidence type="ECO:0000259" key="2">
    <source>
        <dbReference type="Pfam" id="PF05036"/>
    </source>
</evidence>
<accession>A0A511QF38</accession>
<dbReference type="InterPro" id="IPR007730">
    <property type="entry name" value="SPOR-like_dom"/>
</dbReference>
<evidence type="ECO:0000256" key="1">
    <source>
        <dbReference type="SAM" id="MobiDB-lite"/>
    </source>
</evidence>
<gene>
    <name evidence="3" type="ORF">VSA01S_20300</name>
</gene>
<dbReference type="SUPFAM" id="SSF110997">
    <property type="entry name" value="Sporulation related repeat"/>
    <property type="match status" value="1"/>
</dbReference>
<dbReference type="RefSeq" id="WP_039980358.1">
    <property type="nucleotide sequence ID" value="NZ_BAOJ01000032.1"/>
</dbReference>
<organism evidence="3 4">
    <name type="scientific">Vibrio sagamiensis NBRC 104589</name>
    <dbReference type="NCBI Taxonomy" id="1219064"/>
    <lineage>
        <taxon>Bacteria</taxon>
        <taxon>Pseudomonadati</taxon>
        <taxon>Pseudomonadota</taxon>
        <taxon>Gammaproteobacteria</taxon>
        <taxon>Vibrionales</taxon>
        <taxon>Vibrionaceae</taxon>
        <taxon>Vibrio</taxon>
    </lineage>
</organism>